<feature type="transmembrane region" description="Helical" evidence="1">
    <location>
        <begin position="217"/>
        <end position="233"/>
    </location>
</feature>
<dbReference type="EMBL" id="KZ825103">
    <property type="protein sequence ID" value="PYI23984.1"/>
    <property type="molecule type" value="Genomic_DNA"/>
</dbReference>
<protein>
    <submittedName>
        <fullName evidence="2">Uncharacterized protein</fullName>
    </submittedName>
</protein>
<feature type="transmembrane region" description="Helical" evidence="1">
    <location>
        <begin position="309"/>
        <end position="329"/>
    </location>
</feature>
<sequence length="557" mass="61625">MGTSWNGDCKGPKPGLGANSDITGTGVVLSYLITAAIVAVILMLYYLMVFDPDSDPFENSKHGHPQRAYLPNPVDKLIISQRIRALRSRYLPVGLDGAFLKCILAFSDMQLLTGFSILITGASQLQGGLSTFNWNADHLGDRAWRIFFVGALCLFLVIGLGFTGNYYWITDGRIPLPPNPSDKDLVCDSHAVSDGFPPAIDDAATCYLLAKPEATEGFISMILAVLLIIFSFISRTVRLSRSLSVNWLGRFRVGLKLWVHAGLKCLHDWSDAANSPRQLKSTLFYFPALALVLTAHLLVEGFTSMLAEIIWLLVAFVWGVFRLFFGIWATECPVGFPGGGEGDWTFGQVIALVLIAGPVLTIIQSFYKLLAGDVKHTAIPLRDATSHENLTLQLLPIQISTSVPTPSNSPSLPHLSHLDFENDIWQSHHSTLCIAVLYCTFTCIVILVVAVFGESVVRIFAWPGFGYGFGQVLGYLLLPVAGLVEVILLSLAIENTLGHRTRWVRRPLQAVLVLYGFPVVWFAYLWYWWHGLIPGCYLLFCLVVAMWEWVSSRGVVW</sequence>
<reference evidence="2 3" key="1">
    <citation type="submission" date="2018-02" db="EMBL/GenBank/DDBJ databases">
        <title>The genomes of Aspergillus section Nigri reveals drivers in fungal speciation.</title>
        <authorList>
            <consortium name="DOE Joint Genome Institute"/>
            <person name="Vesth T.C."/>
            <person name="Nybo J."/>
            <person name="Theobald S."/>
            <person name="Brandl J."/>
            <person name="Frisvad J.C."/>
            <person name="Nielsen K.F."/>
            <person name="Lyhne E.K."/>
            <person name="Kogle M.E."/>
            <person name="Kuo A."/>
            <person name="Riley R."/>
            <person name="Clum A."/>
            <person name="Nolan M."/>
            <person name="Lipzen A."/>
            <person name="Salamov A."/>
            <person name="Henrissat B."/>
            <person name="Wiebenga A."/>
            <person name="De vries R.P."/>
            <person name="Grigoriev I.V."/>
            <person name="Mortensen U.H."/>
            <person name="Andersen M.R."/>
            <person name="Baker S.E."/>
        </authorList>
    </citation>
    <scope>NUCLEOTIDE SEQUENCE [LARGE SCALE GENOMIC DNA]</scope>
    <source>
        <strain evidence="2 3">CBS 115571</strain>
    </source>
</reference>
<proteinExistence type="predicted"/>
<evidence type="ECO:0000256" key="1">
    <source>
        <dbReference type="SAM" id="Phobius"/>
    </source>
</evidence>
<gene>
    <name evidence="2" type="ORF">BO99DRAFT_428251</name>
</gene>
<evidence type="ECO:0000313" key="3">
    <source>
        <dbReference type="Proteomes" id="UP000249829"/>
    </source>
</evidence>
<feature type="transmembrane region" description="Helical" evidence="1">
    <location>
        <begin position="532"/>
        <end position="550"/>
    </location>
</feature>
<feature type="transmembrane region" description="Helical" evidence="1">
    <location>
        <begin position="349"/>
        <end position="367"/>
    </location>
</feature>
<accession>A0A2V5HPG7</accession>
<feature type="transmembrane region" description="Helical" evidence="1">
    <location>
        <begin position="283"/>
        <end position="302"/>
    </location>
</feature>
<keyword evidence="1" id="KW-0472">Membrane</keyword>
<dbReference type="Proteomes" id="UP000249829">
    <property type="component" value="Unassembled WGS sequence"/>
</dbReference>
<name>A0A2V5HPG7_ASPV1</name>
<keyword evidence="3" id="KW-1185">Reference proteome</keyword>
<feature type="transmembrane region" description="Helical" evidence="1">
    <location>
        <begin position="507"/>
        <end position="526"/>
    </location>
</feature>
<dbReference type="OMA" id="ESQENEC"/>
<dbReference type="AlphaFoldDB" id="A0A2V5HPG7"/>
<keyword evidence="1" id="KW-1133">Transmembrane helix</keyword>
<feature type="transmembrane region" description="Helical" evidence="1">
    <location>
        <begin position="28"/>
        <end position="47"/>
    </location>
</feature>
<organism evidence="2 3">
    <name type="scientific">Aspergillus violaceofuscus (strain CBS 115571)</name>
    <dbReference type="NCBI Taxonomy" id="1450538"/>
    <lineage>
        <taxon>Eukaryota</taxon>
        <taxon>Fungi</taxon>
        <taxon>Dikarya</taxon>
        <taxon>Ascomycota</taxon>
        <taxon>Pezizomycotina</taxon>
        <taxon>Eurotiomycetes</taxon>
        <taxon>Eurotiomycetidae</taxon>
        <taxon>Eurotiales</taxon>
        <taxon>Aspergillaceae</taxon>
        <taxon>Aspergillus</taxon>
    </lineage>
</organism>
<feature type="transmembrane region" description="Helical" evidence="1">
    <location>
        <begin position="146"/>
        <end position="169"/>
    </location>
</feature>
<evidence type="ECO:0000313" key="2">
    <source>
        <dbReference type="EMBL" id="PYI23984.1"/>
    </source>
</evidence>
<dbReference type="STRING" id="1450538.A0A2V5HPG7"/>
<feature type="transmembrane region" description="Helical" evidence="1">
    <location>
        <begin position="432"/>
        <end position="452"/>
    </location>
</feature>
<feature type="transmembrane region" description="Helical" evidence="1">
    <location>
        <begin position="472"/>
        <end position="495"/>
    </location>
</feature>
<keyword evidence="1" id="KW-0812">Transmembrane</keyword>